<sequence>MAKIISARKGGGSKPHQPREMDDNLISRDKIKILLALSDGEVDEEFSLKDLLFDDVPVVGADGTVNYPNVSAEFRSGTQTQSYIPGFTESNNEVTVQRDVSTETPYVISVTNQVLSAIRIRMMTDRIAHTKDNGDTVGWNVEYRFDMAVNGGAYEEVTRTVFEGKNTSGYDRSIRINLPESYQQVLIRVVRLTPDDNSDRTQSKFRVQSYSEVIDAKFRYPLTALLFVEFDSDLFPNQLPTISVKKKWKKIQVPVNYDPVARTYSGSWNGMFKTAWSNNPAWVLYDLIMNQRYGLDQKELGIDVDKWSLYEVAQYCDQMVPDGHGGQEPRYLCDMVVQSQVEAYRLIRDVCSIFRGMSFYNGESLSIVIDKPRDPVYLFTNDNVVDGAFARVFASEKSMYTSVNVMFDDRENMYNQDVEPVFDNEASRRFGNNPTDITAIGCTRRSEANRRGRWIIKTNLRSTTVNFATGLEGMIPMIGDVIAVSDNHWQHNIMYNLSGRLMEVSGVQVFTSFRVDARPGDFIIVNRPDGKPQKRTISRVSSDGKTITLNVGFGFSVQPDAVFAIERSDLTFEQYVVTKIEKGDGDEEFVHRITAIEYDPTKYDAIDYGVVIDQRPTSIVDPDHLKAPENVKISSFSRVVQGMSVETMVVNWDKVQYANRYEMQWRKDSGNWNNTPQTAATEIDVEGIYSGVYEVRVRAVSAAGNVSPWSEIEVKSLTGKTGKPNKPINLTATDDEVFGIRVKWGMPDGSGDTAYIELQQAPDDNAGGYLPEAATLVSMVPYPQHEYWHSVLPSGFINWYRVRAVDKIGNVSDWTDFVRGMATDDVDKIGEVVKIEFEETEGFKELKKTVDELIGQLDEQSEELKETGDTMKDYGSKLRAQAEADIENALANNTDVIRMTKENGKRKAEFRFAVNLVATESEARAEAISKLSAQFDEEIGAAVTRMDQAIAAEGEARAKAIADLKAQIDDDVVAQITTVQEALAKETETRVTQYQEMTARMGKAEGSITNNATAIVTEKEARVQQYNQLNSKIDTNQTQTNASIGRLDQAITDEKNARVSQYNELNASVKSVDTKVDGQVKRLDQAIVDERNARVTSVNQVTATANAAQSTANTANGKADQANTKAGQAQTTANQAQATASTKLDANASTSGAVNASYTVNLGVRMQDGKQVNAGMMVDITGTTAAPKGRVFFNVDQFAVGRVSGGKIVSMPFFMEGNSVYMQNAFIKNGSIDNAKIGSFIQSNNYVANSAGWRLDKNGTFVNFGSTANEGSMKQDNQTITVRDKNGRVRVQIGRITGVW</sequence>
<dbReference type="CDD" id="cd00063">
    <property type="entry name" value="FN3"/>
    <property type="match status" value="1"/>
</dbReference>
<evidence type="ECO:0000313" key="4">
    <source>
        <dbReference type="EMBL" id="AUV57192.1"/>
    </source>
</evidence>
<feature type="region of interest" description="Disordered" evidence="2">
    <location>
        <begin position="1109"/>
        <end position="1134"/>
    </location>
</feature>
<dbReference type="InterPro" id="IPR013783">
    <property type="entry name" value="Ig-like_fold"/>
</dbReference>
<dbReference type="Gene3D" id="2.60.40.10">
    <property type="entry name" value="Immunoglobulins"/>
    <property type="match status" value="2"/>
</dbReference>
<dbReference type="Pfam" id="PF09327">
    <property type="entry name" value="Phage_Tail_Tip"/>
    <property type="match status" value="1"/>
</dbReference>
<dbReference type="SUPFAM" id="SSF49265">
    <property type="entry name" value="Fibronectin type III"/>
    <property type="match status" value="1"/>
</dbReference>
<accession>A0A2P0W9Z6</accession>
<organism evidence="4 5">
    <name type="scientific">Enterobacter phage Ec_L1</name>
    <dbReference type="NCBI Taxonomy" id="2070180"/>
    <lineage>
        <taxon>Viruses</taxon>
        <taxon>Duplodnaviria</taxon>
        <taxon>Heunggongvirae</taxon>
        <taxon>Uroviricota</taxon>
        <taxon>Caudoviricetes</taxon>
        <taxon>Drexlerviridae</taxon>
        <taxon>Eclunavirus</taxon>
        <taxon>Eclunavirus EcL1</taxon>
    </lineage>
</organism>
<name>A0A2P0W9Z6_9CAUD</name>
<evidence type="ECO:0000256" key="1">
    <source>
        <dbReference type="SAM" id="Coils"/>
    </source>
</evidence>
<evidence type="ECO:0000256" key="2">
    <source>
        <dbReference type="SAM" id="MobiDB-lite"/>
    </source>
</evidence>
<dbReference type="Pfam" id="PF24801">
    <property type="entry name" value="FNIII-A_GpJ"/>
    <property type="match status" value="1"/>
</dbReference>
<dbReference type="PANTHER" id="PTHR36251">
    <property type="entry name" value="FELS-1 PROPHAGE HOST SPECIFICITY PROTEIN-RELATED"/>
    <property type="match status" value="1"/>
</dbReference>
<dbReference type="Proteomes" id="UP000241856">
    <property type="component" value="Segment"/>
</dbReference>
<proteinExistence type="predicted"/>
<dbReference type="EMBL" id="MG732930">
    <property type="protein sequence ID" value="AUV57192.1"/>
    <property type="molecule type" value="Genomic_DNA"/>
</dbReference>
<dbReference type="PROSITE" id="PS50853">
    <property type="entry name" value="FN3"/>
    <property type="match status" value="1"/>
</dbReference>
<dbReference type="PANTHER" id="PTHR36251:SF2">
    <property type="entry name" value="GIFSY-2 PROPHAGE HOST SPECIFICITY PROTEIN J, PHAGE LAMBDA"/>
    <property type="match status" value="1"/>
</dbReference>
<reference evidence="4 5" key="1">
    <citation type="submission" date="2017-12" db="EMBL/GenBank/DDBJ databases">
        <title>Genomic analysis of a novel phage Ec_L1 lytic to Enterobacter cloacae.</title>
        <authorList>
            <person name="Li Z."/>
            <person name="Ren H."/>
            <person name="Xu Y."/>
        </authorList>
    </citation>
    <scope>NUCLEOTIDE SEQUENCE [LARGE SCALE GENOMIC DNA]</scope>
</reference>
<evidence type="ECO:0000259" key="3">
    <source>
        <dbReference type="PROSITE" id="PS50853"/>
    </source>
</evidence>
<dbReference type="InterPro" id="IPR055385">
    <property type="entry name" value="GpJ_HDII-ins2"/>
</dbReference>
<dbReference type="InterPro" id="IPR036116">
    <property type="entry name" value="FN3_sf"/>
</dbReference>
<feature type="region of interest" description="Disordered" evidence="2">
    <location>
        <begin position="1"/>
        <end position="23"/>
    </location>
</feature>
<evidence type="ECO:0000313" key="5">
    <source>
        <dbReference type="Proteomes" id="UP000241856"/>
    </source>
</evidence>
<dbReference type="InterPro" id="IPR003961">
    <property type="entry name" value="FN3_dom"/>
</dbReference>
<keyword evidence="5" id="KW-1185">Reference proteome</keyword>
<feature type="coiled-coil region" evidence="1">
    <location>
        <begin position="843"/>
        <end position="870"/>
    </location>
</feature>
<gene>
    <name evidence="4" type="ORF">Ec78</name>
</gene>
<keyword evidence="1" id="KW-0175">Coiled coil</keyword>
<protein>
    <submittedName>
        <fullName evidence="4">Tail fiber protein</fullName>
    </submittedName>
</protein>
<dbReference type="InterPro" id="IPR053171">
    <property type="entry name" value="Viral_Tip_Attach_Protein"/>
</dbReference>
<feature type="domain" description="Fibronectin type-III" evidence="3">
    <location>
        <begin position="627"/>
        <end position="721"/>
    </location>
</feature>
<dbReference type="InterPro" id="IPR015406">
    <property type="entry name" value="GpJ_CSF"/>
</dbReference>